<dbReference type="KEGG" id="mlac:CP520_03645"/>
<dbReference type="GO" id="GO:0003676">
    <property type="term" value="F:nucleic acid binding"/>
    <property type="evidence" value="ECO:0007669"/>
    <property type="project" value="InterPro"/>
</dbReference>
<evidence type="ECO:0000256" key="3">
    <source>
        <dbReference type="ARBA" id="ARBA00022679"/>
    </source>
</evidence>
<dbReference type="PANTHER" id="PTHR33841">
    <property type="entry name" value="DNA METHYLTRANSFERASE YEEA-RELATED"/>
    <property type="match status" value="1"/>
</dbReference>
<evidence type="ECO:0000256" key="1">
    <source>
        <dbReference type="ARBA" id="ARBA00011900"/>
    </source>
</evidence>
<organism evidence="7 8">
    <name type="scientific">Mesoplasma lactucae ATCC 49193</name>
    <dbReference type="NCBI Taxonomy" id="81460"/>
    <lineage>
        <taxon>Bacteria</taxon>
        <taxon>Bacillati</taxon>
        <taxon>Mycoplasmatota</taxon>
        <taxon>Mollicutes</taxon>
        <taxon>Entomoplasmatales</taxon>
        <taxon>Entomoplasmataceae</taxon>
        <taxon>Mesoplasma</taxon>
    </lineage>
</organism>
<comment type="catalytic activity">
    <reaction evidence="5">
        <text>a 2'-deoxyadenosine in DNA + S-adenosyl-L-methionine = an N(6)-methyl-2'-deoxyadenosine in DNA + S-adenosyl-L-homocysteine + H(+)</text>
        <dbReference type="Rhea" id="RHEA:15197"/>
        <dbReference type="Rhea" id="RHEA-COMP:12418"/>
        <dbReference type="Rhea" id="RHEA-COMP:12419"/>
        <dbReference type="ChEBI" id="CHEBI:15378"/>
        <dbReference type="ChEBI" id="CHEBI:57856"/>
        <dbReference type="ChEBI" id="CHEBI:59789"/>
        <dbReference type="ChEBI" id="CHEBI:90615"/>
        <dbReference type="ChEBI" id="CHEBI:90616"/>
        <dbReference type="EC" id="2.1.1.72"/>
    </reaction>
</comment>
<dbReference type="Pfam" id="PF07669">
    <property type="entry name" value="Eco57I"/>
    <property type="match status" value="1"/>
</dbReference>
<dbReference type="PROSITE" id="PS00092">
    <property type="entry name" value="N6_MTASE"/>
    <property type="match status" value="1"/>
</dbReference>
<dbReference type="RefSeq" id="WP_096863108.1">
    <property type="nucleotide sequence ID" value="NZ_CP023668.1"/>
</dbReference>
<keyword evidence="8" id="KW-1185">Reference proteome</keyword>
<dbReference type="PANTHER" id="PTHR33841:SF1">
    <property type="entry name" value="DNA METHYLTRANSFERASE A"/>
    <property type="match status" value="1"/>
</dbReference>
<evidence type="ECO:0000256" key="5">
    <source>
        <dbReference type="ARBA" id="ARBA00047942"/>
    </source>
</evidence>
<dbReference type="Gene3D" id="3.40.50.150">
    <property type="entry name" value="Vaccinia Virus protein VP39"/>
    <property type="match status" value="1"/>
</dbReference>
<dbReference type="InterPro" id="IPR050953">
    <property type="entry name" value="N4_N6_ade-DNA_methylase"/>
</dbReference>
<dbReference type="InterPro" id="IPR029063">
    <property type="entry name" value="SAM-dependent_MTases_sf"/>
</dbReference>
<dbReference type="OrthoDB" id="32195at2"/>
<evidence type="ECO:0000313" key="7">
    <source>
        <dbReference type="EMBL" id="ATG97803.1"/>
    </source>
</evidence>
<name>A0A291ISS5_9MOLU</name>
<evidence type="ECO:0000259" key="6">
    <source>
        <dbReference type="Pfam" id="PF07669"/>
    </source>
</evidence>
<dbReference type="InterPro" id="IPR011639">
    <property type="entry name" value="MethylTrfase_TaqI-like_dom"/>
</dbReference>
<evidence type="ECO:0000313" key="8">
    <source>
        <dbReference type="Proteomes" id="UP000232227"/>
    </source>
</evidence>
<protein>
    <recommendedName>
        <fullName evidence="1">site-specific DNA-methyltransferase (adenine-specific)</fullName>
        <ecNumber evidence="1">2.1.1.72</ecNumber>
    </recommendedName>
</protein>
<dbReference type="SUPFAM" id="SSF53335">
    <property type="entry name" value="S-adenosyl-L-methionine-dependent methyltransferases"/>
    <property type="match status" value="1"/>
</dbReference>
<keyword evidence="2" id="KW-0489">Methyltransferase</keyword>
<reference evidence="7 8" key="1">
    <citation type="submission" date="2017-09" db="EMBL/GenBank/DDBJ databases">
        <title>SPAdes assembly of the Mesoplasma lactucae genome.</title>
        <authorList>
            <person name="Knight T.F."/>
            <person name="Rubinstein R."/>
            <person name="Citino T."/>
        </authorList>
    </citation>
    <scope>NUCLEOTIDE SEQUENCE [LARGE SCALE GENOMIC DNA]</scope>
    <source>
        <strain evidence="7 8">831-C4</strain>
    </source>
</reference>
<keyword evidence="4" id="KW-0949">S-adenosyl-L-methionine</keyword>
<feature type="domain" description="Type II methyltransferase M.TaqI-like" evidence="6">
    <location>
        <begin position="120"/>
        <end position="227"/>
    </location>
</feature>
<dbReference type="PRINTS" id="PR00507">
    <property type="entry name" value="N12N6MTFRASE"/>
</dbReference>
<evidence type="ECO:0000256" key="2">
    <source>
        <dbReference type="ARBA" id="ARBA00022603"/>
    </source>
</evidence>
<dbReference type="AlphaFoldDB" id="A0A291ISS5"/>
<keyword evidence="3" id="KW-0808">Transferase</keyword>
<dbReference type="REBASE" id="222334">
    <property type="entry name" value="M.MlaC4ORF3640P"/>
</dbReference>
<dbReference type="GO" id="GO:0032259">
    <property type="term" value="P:methylation"/>
    <property type="evidence" value="ECO:0007669"/>
    <property type="project" value="UniProtKB-KW"/>
</dbReference>
<dbReference type="EMBL" id="CP023668">
    <property type="protein sequence ID" value="ATG97803.1"/>
    <property type="molecule type" value="Genomic_DNA"/>
</dbReference>
<proteinExistence type="predicted"/>
<gene>
    <name evidence="7" type="ORF">CP520_03645</name>
</gene>
<evidence type="ECO:0000256" key="4">
    <source>
        <dbReference type="ARBA" id="ARBA00022691"/>
    </source>
</evidence>
<dbReference type="InterPro" id="IPR002052">
    <property type="entry name" value="DNA_methylase_N6_adenine_CS"/>
</dbReference>
<dbReference type="EC" id="2.1.1.72" evidence="1"/>
<accession>A0A291ISS5</accession>
<dbReference type="GO" id="GO:0006304">
    <property type="term" value="P:DNA modification"/>
    <property type="evidence" value="ECO:0007669"/>
    <property type="project" value="InterPro"/>
</dbReference>
<dbReference type="GO" id="GO:0009007">
    <property type="term" value="F:site-specific DNA-methyltransferase (adenine-specific) activity"/>
    <property type="evidence" value="ECO:0007669"/>
    <property type="project" value="UniProtKB-EC"/>
</dbReference>
<dbReference type="CDD" id="cd02440">
    <property type="entry name" value="AdoMet_MTases"/>
    <property type="match status" value="1"/>
</dbReference>
<dbReference type="Proteomes" id="UP000232227">
    <property type="component" value="Chromosome"/>
</dbReference>
<sequence>MPNNSENEIKKLGKVYTPPYIIARILDDSGYKGNNVLQKHVVDNSAGDGEFLLEFIRRYKKAFFKGKDKNNIQIQKEFALEIETYVHGIEINPDSIVIIKDRIKKMFINEFYFEIVPEIDIKQNDTLFEKSLDEKMDYVFGNPPYVRRKNLSDDDAYIAKENNMSGMVDLYLLFFIKGKKMLKPNGVLGYITPNSYFYTQSGERLRQIILTETTLLEIIDMGHNNPFKNADTYTAITIFKNTPMGKKIKLKYSDDFDKKSEKISISQEDIEKLTKYFYFSNDNNDNFLDIVTYENEDNSEEIKVKNGAASNADWFFYFDDAKGVYTQRAYKASTAKFTRAYFPYDDNGDVVKLNDIKEYNHDFFEKLKIDRPNLENRSLQKRNWYEFARSQGIKDFVDTKVFTLAINNLIKDKNDLKMKILPKKTVVYSGFYIQNKSKTFLNNIMKLLQTDDFSEYVKKLGKHKSGGYYTYSSVDVARFINYKLREGKNE</sequence>